<keyword evidence="8" id="KW-1185">Reference proteome</keyword>
<dbReference type="GO" id="GO:0015074">
    <property type="term" value="P:DNA integration"/>
    <property type="evidence" value="ECO:0007669"/>
    <property type="project" value="UniProtKB-KW"/>
</dbReference>
<keyword evidence="2" id="KW-0229">DNA integration</keyword>
<dbReference type="PANTHER" id="PTHR30629:SF2">
    <property type="entry name" value="PROPHAGE INTEGRASE INTS-RELATED"/>
    <property type="match status" value="1"/>
</dbReference>
<dbReference type="CDD" id="cd00801">
    <property type="entry name" value="INT_P4_C"/>
    <property type="match status" value="1"/>
</dbReference>
<evidence type="ECO:0000313" key="9">
    <source>
        <dbReference type="Proteomes" id="UP000480556"/>
    </source>
</evidence>
<evidence type="ECO:0000313" key="6">
    <source>
        <dbReference type="EMBL" id="MQW93378.1"/>
    </source>
</evidence>
<evidence type="ECO:0000313" key="7">
    <source>
        <dbReference type="EMBL" id="QGA10782.1"/>
    </source>
</evidence>
<reference evidence="8 9" key="1">
    <citation type="submission" date="2019-10" db="EMBL/GenBank/DDBJ databases">
        <authorList>
            <person name="Dong K."/>
        </authorList>
    </citation>
    <scope>NUCLEOTIDE SEQUENCE [LARGE SCALE GENOMIC DNA]</scope>
    <source>
        <strain evidence="8">dk386</strain>
        <strain evidence="7">Dk386</strain>
        <strain evidence="9">dk771</strain>
        <strain evidence="6">Dk771</strain>
    </source>
</reference>
<evidence type="ECO:0000256" key="3">
    <source>
        <dbReference type="ARBA" id="ARBA00023125"/>
    </source>
</evidence>
<evidence type="ECO:0000256" key="1">
    <source>
        <dbReference type="ARBA" id="ARBA00008857"/>
    </source>
</evidence>
<dbReference type="RefSeq" id="WP_153371181.1">
    <property type="nucleotide sequence ID" value="NZ_CP045650.1"/>
</dbReference>
<dbReference type="EMBL" id="WITK01000034">
    <property type="protein sequence ID" value="MQW93378.1"/>
    <property type="molecule type" value="Genomic_DNA"/>
</dbReference>
<dbReference type="Proteomes" id="UP000327478">
    <property type="component" value="Chromosome"/>
</dbReference>
<proteinExistence type="inferred from homology"/>
<dbReference type="InterPro" id="IPR025166">
    <property type="entry name" value="Integrase_DNA_bind_dom"/>
</dbReference>
<dbReference type="Gene3D" id="3.30.160.390">
    <property type="entry name" value="Integrase, DNA-binding domain"/>
    <property type="match status" value="1"/>
</dbReference>
<dbReference type="InterPro" id="IPR002104">
    <property type="entry name" value="Integrase_catalytic"/>
</dbReference>
<dbReference type="Gene3D" id="1.10.150.130">
    <property type="match status" value="1"/>
</dbReference>
<dbReference type="Pfam" id="PF00589">
    <property type="entry name" value="Phage_integrase"/>
    <property type="match status" value="1"/>
</dbReference>
<evidence type="ECO:0000256" key="4">
    <source>
        <dbReference type="ARBA" id="ARBA00023172"/>
    </source>
</evidence>
<dbReference type="PROSITE" id="PS51898">
    <property type="entry name" value="TYR_RECOMBINASE"/>
    <property type="match status" value="1"/>
</dbReference>
<accession>A0A5Q0P2E1</accession>
<dbReference type="Proteomes" id="UP000480556">
    <property type="component" value="Unassembled WGS sequence"/>
</dbReference>
<sequence length="395" mass="46729">MFQKNIQKRPLSEKILATLHPKDRDYREHDGNGLYIVIAQNNTKFWQFRYKNADGKWAWIGIGTYPQISLLMARHKAHEYREALAKGEDLKALKRLHKQQNKKETLYFQNLMCDWLNIKVKQWGEVTYNKAEKSIYKHLIPAFGGRDYVDISAKEWFEFFQGLQRNLGIHTQVEKLVAYVRSCYDWAKFQGKINSNPIDGMMKYLDRRHNNNMRFIEIEEMPVLLERIRTCKPRAIGIGLELMILLFPRPSELRFARWEHFDLQKALWTKPAETTKTRQLHQVPLSHQAIQLLKELKEIQPESDYLFPGRGTLHQPISNMTFNTNLNKLGYEGRQHPHGFRHLASTVMNEMFSHKGQVIEACLAHKKKGVKAIYDKAQHLDERRVLMQWWADFVN</sequence>
<dbReference type="GO" id="GO:0003677">
    <property type="term" value="F:DNA binding"/>
    <property type="evidence" value="ECO:0007669"/>
    <property type="project" value="UniProtKB-KW"/>
</dbReference>
<evidence type="ECO:0000259" key="5">
    <source>
        <dbReference type="PROSITE" id="PS51898"/>
    </source>
</evidence>
<keyword evidence="4" id="KW-0233">DNA recombination</keyword>
<gene>
    <name evidence="7" type="ORF">GFH30_04970</name>
    <name evidence="6" type="ORF">GHJ48_13435</name>
</gene>
<dbReference type="InterPro" id="IPR050808">
    <property type="entry name" value="Phage_Integrase"/>
</dbReference>
<comment type="similarity">
    <text evidence="1">Belongs to the 'phage' integrase family.</text>
</comment>
<dbReference type="EMBL" id="CP045650">
    <property type="protein sequence ID" value="QGA10782.1"/>
    <property type="molecule type" value="Genomic_DNA"/>
</dbReference>
<dbReference type="InterPro" id="IPR013762">
    <property type="entry name" value="Integrase-like_cat_sf"/>
</dbReference>
<dbReference type="SUPFAM" id="SSF56349">
    <property type="entry name" value="DNA breaking-rejoining enzymes"/>
    <property type="match status" value="1"/>
</dbReference>
<evidence type="ECO:0000313" key="8">
    <source>
        <dbReference type="Proteomes" id="UP000327478"/>
    </source>
</evidence>
<dbReference type="PANTHER" id="PTHR30629">
    <property type="entry name" value="PROPHAGE INTEGRASE"/>
    <property type="match status" value="1"/>
</dbReference>
<dbReference type="Pfam" id="PF13356">
    <property type="entry name" value="Arm-DNA-bind_3"/>
    <property type="match status" value="1"/>
</dbReference>
<protein>
    <submittedName>
        <fullName evidence="6">Tyrosine-type recombinase/integrase</fullName>
    </submittedName>
</protein>
<feature type="domain" description="Tyr recombinase" evidence="5">
    <location>
        <begin position="211"/>
        <end position="387"/>
    </location>
</feature>
<name>A0A5Q0P2E1_9GAMM</name>
<evidence type="ECO:0000256" key="2">
    <source>
        <dbReference type="ARBA" id="ARBA00022908"/>
    </source>
</evidence>
<organism evidence="6 9">
    <name type="scientific">Acinetobacter wanghuae</name>
    <dbReference type="NCBI Taxonomy" id="2662362"/>
    <lineage>
        <taxon>Bacteria</taxon>
        <taxon>Pseudomonadati</taxon>
        <taxon>Pseudomonadota</taxon>
        <taxon>Gammaproteobacteria</taxon>
        <taxon>Moraxellales</taxon>
        <taxon>Moraxellaceae</taxon>
        <taxon>Acinetobacter</taxon>
    </lineage>
</organism>
<dbReference type="GO" id="GO:0006310">
    <property type="term" value="P:DNA recombination"/>
    <property type="evidence" value="ECO:0007669"/>
    <property type="project" value="UniProtKB-KW"/>
</dbReference>
<dbReference type="Gene3D" id="1.10.443.10">
    <property type="entry name" value="Intergrase catalytic core"/>
    <property type="match status" value="1"/>
</dbReference>
<dbReference type="InterPro" id="IPR038488">
    <property type="entry name" value="Integrase_DNA-bd_sf"/>
</dbReference>
<dbReference type="InterPro" id="IPR011010">
    <property type="entry name" value="DNA_brk_join_enz"/>
</dbReference>
<dbReference type="InterPro" id="IPR010998">
    <property type="entry name" value="Integrase_recombinase_N"/>
</dbReference>
<dbReference type="AlphaFoldDB" id="A0A5Q0P2E1"/>
<keyword evidence="3" id="KW-0238">DNA-binding</keyword>